<organism evidence="1 2">
    <name type="scientific">Dipteronia dyeriana</name>
    <dbReference type="NCBI Taxonomy" id="168575"/>
    <lineage>
        <taxon>Eukaryota</taxon>
        <taxon>Viridiplantae</taxon>
        <taxon>Streptophyta</taxon>
        <taxon>Embryophyta</taxon>
        <taxon>Tracheophyta</taxon>
        <taxon>Spermatophyta</taxon>
        <taxon>Magnoliopsida</taxon>
        <taxon>eudicotyledons</taxon>
        <taxon>Gunneridae</taxon>
        <taxon>Pentapetalae</taxon>
        <taxon>rosids</taxon>
        <taxon>malvids</taxon>
        <taxon>Sapindales</taxon>
        <taxon>Sapindaceae</taxon>
        <taxon>Hippocastanoideae</taxon>
        <taxon>Acereae</taxon>
        <taxon>Dipteronia</taxon>
    </lineage>
</organism>
<evidence type="ECO:0000313" key="2">
    <source>
        <dbReference type="Proteomes" id="UP001280121"/>
    </source>
</evidence>
<dbReference type="EMBL" id="JANJYI010000005">
    <property type="protein sequence ID" value="KAK2650415.1"/>
    <property type="molecule type" value="Genomic_DNA"/>
</dbReference>
<dbReference type="AlphaFoldDB" id="A0AAD9X1T3"/>
<protein>
    <submittedName>
        <fullName evidence="1">Uncharacterized protein</fullName>
    </submittedName>
</protein>
<gene>
    <name evidence="1" type="ORF">Ddye_017904</name>
</gene>
<keyword evidence="2" id="KW-1185">Reference proteome</keyword>
<dbReference type="Proteomes" id="UP001280121">
    <property type="component" value="Unassembled WGS sequence"/>
</dbReference>
<accession>A0AAD9X1T3</accession>
<comment type="caution">
    <text evidence="1">The sequence shown here is derived from an EMBL/GenBank/DDBJ whole genome shotgun (WGS) entry which is preliminary data.</text>
</comment>
<name>A0AAD9X1T3_9ROSI</name>
<reference evidence="1" key="1">
    <citation type="journal article" date="2023" name="Plant J.">
        <title>Genome sequences and population genomics provide insights into the demographic history, inbreeding, and mutation load of two 'living fossil' tree species of Dipteronia.</title>
        <authorList>
            <person name="Feng Y."/>
            <person name="Comes H.P."/>
            <person name="Chen J."/>
            <person name="Zhu S."/>
            <person name="Lu R."/>
            <person name="Zhang X."/>
            <person name="Li P."/>
            <person name="Qiu J."/>
            <person name="Olsen K.M."/>
            <person name="Qiu Y."/>
        </authorList>
    </citation>
    <scope>NUCLEOTIDE SEQUENCE</scope>
    <source>
        <strain evidence="1">KIB01</strain>
    </source>
</reference>
<evidence type="ECO:0000313" key="1">
    <source>
        <dbReference type="EMBL" id="KAK2650415.1"/>
    </source>
</evidence>
<sequence>MAIIIMDLEMVKEGRTMEIVAMEMADGITITMVEENSKGITGTTTSLMVETSTTLLVELLMVQSKPESSYPKSSPSTVVPMFVPSAAAQARVDSSSSAERVGSSDDFQRVELSDHFQGIKSSSSAERVELSQPSTKTAQNITDAAPILHVLSPAQLQVILPMPDPPA</sequence>
<proteinExistence type="predicted"/>